<evidence type="ECO:0000313" key="8">
    <source>
        <dbReference type="Proteomes" id="UP001603013"/>
    </source>
</evidence>
<feature type="transmembrane region" description="Helical" evidence="6">
    <location>
        <begin position="291"/>
        <end position="309"/>
    </location>
</feature>
<dbReference type="Pfam" id="PF07690">
    <property type="entry name" value="MFS_1"/>
    <property type="match status" value="1"/>
</dbReference>
<dbReference type="InterPro" id="IPR011701">
    <property type="entry name" value="MFS"/>
</dbReference>
<accession>A0ABW6Y9S4</accession>
<feature type="transmembrane region" description="Helical" evidence="6">
    <location>
        <begin position="20"/>
        <end position="46"/>
    </location>
</feature>
<feature type="transmembrane region" description="Helical" evidence="6">
    <location>
        <begin position="161"/>
        <end position="181"/>
    </location>
</feature>
<evidence type="ECO:0000256" key="2">
    <source>
        <dbReference type="ARBA" id="ARBA00022475"/>
    </source>
</evidence>
<name>A0ABW6Y9S4_9ACTN</name>
<comment type="caution">
    <text evidence="7">The sequence shown here is derived from an EMBL/GenBank/DDBJ whole genome shotgun (WGS) entry which is preliminary data.</text>
</comment>
<keyword evidence="2" id="KW-1003">Cell membrane</keyword>
<dbReference type="PANTHER" id="PTHR23513">
    <property type="entry name" value="INTEGRAL MEMBRANE EFFLUX PROTEIN-RELATED"/>
    <property type="match status" value="1"/>
</dbReference>
<keyword evidence="5 6" id="KW-0472">Membrane</keyword>
<feature type="transmembrane region" description="Helical" evidence="6">
    <location>
        <begin position="380"/>
        <end position="400"/>
    </location>
</feature>
<protein>
    <submittedName>
        <fullName evidence="7">MFS transporter</fullName>
    </submittedName>
</protein>
<keyword evidence="3 6" id="KW-0812">Transmembrane</keyword>
<evidence type="ECO:0000313" key="7">
    <source>
        <dbReference type="EMBL" id="MFF8276583.1"/>
    </source>
</evidence>
<evidence type="ECO:0000256" key="5">
    <source>
        <dbReference type="ARBA" id="ARBA00023136"/>
    </source>
</evidence>
<dbReference type="Proteomes" id="UP001603013">
    <property type="component" value="Unassembled WGS sequence"/>
</dbReference>
<feature type="transmembrane region" description="Helical" evidence="6">
    <location>
        <begin position="315"/>
        <end position="332"/>
    </location>
</feature>
<dbReference type="InterPro" id="IPR036259">
    <property type="entry name" value="MFS_trans_sf"/>
</dbReference>
<dbReference type="PANTHER" id="PTHR23513:SF11">
    <property type="entry name" value="STAPHYLOFERRIN A TRANSPORTER"/>
    <property type="match status" value="1"/>
</dbReference>
<dbReference type="CDD" id="cd06173">
    <property type="entry name" value="MFS_MefA_like"/>
    <property type="match status" value="1"/>
</dbReference>
<reference evidence="7 8" key="1">
    <citation type="submission" date="2024-10" db="EMBL/GenBank/DDBJ databases">
        <title>The Natural Products Discovery Center: Release of the First 8490 Sequenced Strains for Exploring Actinobacteria Biosynthetic Diversity.</title>
        <authorList>
            <person name="Kalkreuter E."/>
            <person name="Kautsar S.A."/>
            <person name="Yang D."/>
            <person name="Bader C.D."/>
            <person name="Teijaro C.N."/>
            <person name="Fluegel L."/>
            <person name="Davis C.M."/>
            <person name="Simpson J.R."/>
            <person name="Lauterbach L."/>
            <person name="Steele A.D."/>
            <person name="Gui C."/>
            <person name="Meng S."/>
            <person name="Li G."/>
            <person name="Viehrig K."/>
            <person name="Ye F."/>
            <person name="Su P."/>
            <person name="Kiefer A.F."/>
            <person name="Nichols A."/>
            <person name="Cepeda A.J."/>
            <person name="Yan W."/>
            <person name="Fan B."/>
            <person name="Jiang Y."/>
            <person name="Adhikari A."/>
            <person name="Zheng C.-J."/>
            <person name="Schuster L."/>
            <person name="Cowan T.M."/>
            <person name="Smanski M.J."/>
            <person name="Chevrette M.G."/>
            <person name="De Carvalho L.P.S."/>
            <person name="Shen B."/>
        </authorList>
    </citation>
    <scope>NUCLEOTIDE SEQUENCE [LARGE SCALE GENOMIC DNA]</scope>
    <source>
        <strain evidence="7 8">NPDC015755</strain>
    </source>
</reference>
<evidence type="ECO:0000256" key="4">
    <source>
        <dbReference type="ARBA" id="ARBA00022989"/>
    </source>
</evidence>
<proteinExistence type="predicted"/>
<organism evidence="7 8">
    <name type="scientific">Streptomyces lateritius</name>
    <dbReference type="NCBI Taxonomy" id="67313"/>
    <lineage>
        <taxon>Bacteria</taxon>
        <taxon>Bacillati</taxon>
        <taxon>Actinomycetota</taxon>
        <taxon>Actinomycetes</taxon>
        <taxon>Kitasatosporales</taxon>
        <taxon>Streptomycetaceae</taxon>
        <taxon>Streptomyces</taxon>
    </lineage>
</organism>
<keyword evidence="8" id="KW-1185">Reference proteome</keyword>
<evidence type="ECO:0000256" key="1">
    <source>
        <dbReference type="ARBA" id="ARBA00004651"/>
    </source>
</evidence>
<keyword evidence="4 6" id="KW-1133">Transmembrane helix</keyword>
<evidence type="ECO:0000256" key="6">
    <source>
        <dbReference type="SAM" id="Phobius"/>
    </source>
</evidence>
<feature type="transmembrane region" description="Helical" evidence="6">
    <location>
        <begin position="52"/>
        <end position="72"/>
    </location>
</feature>
<gene>
    <name evidence="7" type="ORF">ACF05T_10820</name>
</gene>
<dbReference type="SUPFAM" id="SSF103473">
    <property type="entry name" value="MFS general substrate transporter"/>
    <property type="match status" value="1"/>
</dbReference>
<feature type="transmembrane region" description="Helical" evidence="6">
    <location>
        <begin position="225"/>
        <end position="246"/>
    </location>
</feature>
<comment type="subcellular location">
    <subcellularLocation>
        <location evidence="1">Cell membrane</location>
        <topology evidence="1">Multi-pass membrane protein</topology>
    </subcellularLocation>
</comment>
<feature type="transmembrane region" description="Helical" evidence="6">
    <location>
        <begin position="353"/>
        <end position="374"/>
    </location>
</feature>
<dbReference type="Gene3D" id="1.20.1250.20">
    <property type="entry name" value="MFS general substrate transporter like domains"/>
    <property type="match status" value="1"/>
</dbReference>
<dbReference type="RefSeq" id="WP_391934065.1">
    <property type="nucleotide sequence ID" value="NZ_JBIBSM010000005.1"/>
</dbReference>
<dbReference type="EMBL" id="JBIBSM010000005">
    <property type="protein sequence ID" value="MFF8276583.1"/>
    <property type="molecule type" value="Genomic_DNA"/>
</dbReference>
<sequence>MPSTVTPSTRVRHPLRTRSFRLLFAGRALSLLGDAVIPAALAIAVWEATGSTAALALILGCAMVPKLLLLPVGGVVGDRFDARTVAMATDLVRCAAQLLVGWQLLSGDPSLWVIAGAEVAGGAAGAFAMPTGSPLVRGTVAPDALQRANAAMGVAQSATRIGGPALAGLLIVTVGAGWAFVLDATTFAISAALLRAVHVKRVPVPRRSLRADLREGWQEVRSRDWYWTSLVAHSAWNAAAAVLMTLGPSIAFTRLGGTTVWVVFLQTGAVGFLLGALLADRLRPRRPVLTANLGLAAYALPLVLLALPAPAPLTVAAYGLAQAGLGFLSPVWETAVQQAVPAHTLARVTSYDWLLSLAAMPLGYTLAPAAASAWGPEVPLVAAAVIVGGCCLGTALVPGVRRFGAAP</sequence>
<evidence type="ECO:0000256" key="3">
    <source>
        <dbReference type="ARBA" id="ARBA00022692"/>
    </source>
</evidence>
<feature type="transmembrane region" description="Helical" evidence="6">
    <location>
        <begin position="258"/>
        <end position="279"/>
    </location>
</feature>